<protein>
    <recommendedName>
        <fullName evidence="3">Lipoprotein</fullName>
    </recommendedName>
</protein>
<gene>
    <name evidence="1" type="ORF">QUW02_01015</name>
</gene>
<accession>A0ABT7U1X5</accession>
<dbReference type="PROSITE" id="PS51257">
    <property type="entry name" value="PROKAR_LIPOPROTEIN"/>
    <property type="match status" value="1"/>
</dbReference>
<name>A0ABT7U1X5_9BACE</name>
<reference evidence="2" key="2">
    <citation type="submission" date="2023-07" db="EMBL/GenBank/DDBJ databases">
        <title>Identification and characterization of horizontal gene transfer across gut microbiota members of farm animals based on homology search.</title>
        <authorList>
            <person name="Schwarzerova J."/>
            <person name="Nykrynova M."/>
            <person name="Jureckova K."/>
            <person name="Cejkova D."/>
            <person name="Rychlik I."/>
        </authorList>
    </citation>
    <scope>NUCLEOTIDE SEQUENCE [LARGE SCALE GENOMIC DNA]</scope>
    <source>
        <strain evidence="2">ET4</strain>
    </source>
</reference>
<evidence type="ECO:0000313" key="2">
    <source>
        <dbReference type="Proteomes" id="UP001228403"/>
    </source>
</evidence>
<evidence type="ECO:0000313" key="1">
    <source>
        <dbReference type="EMBL" id="MDM8144522.1"/>
    </source>
</evidence>
<sequence length="359" mass="41503">MKRPDLLFFALLGCVILLSSCKKEQHIEIVKAVHENNFDNPELMTEKGILEYDSISFSDGSTAVHRLQWAPQNSLTEFRDPMGRVVATWAQASECMMQVMIRRYDDQGRLLRFLTFDCEAPDVTDSIYGNWFGNGDSLYLAFRQRMEHWDDEAWDTAHYSRFDVEYNAEGHAMRVLRNQGASEIVTPEGYQLQVDIRPCQSFWASDLDGGRFVFLIDQVPVQTDASDYVVKRYADMLPSMDLSFKAGNLVRILWHAEPSYSDAKAMTFTYEIIDGKQVYTRQEEGSLVAHRNIWQNGKLLYRQLIGVQGEVLESEESPRLPVDNDGNPLYEKDEMNPLRYSSCWQNVYDCILPDYSRIE</sequence>
<organism evidence="1 2">
    <name type="scientific">Bacteroides eggerthii</name>
    <dbReference type="NCBI Taxonomy" id="28111"/>
    <lineage>
        <taxon>Bacteria</taxon>
        <taxon>Pseudomonadati</taxon>
        <taxon>Bacteroidota</taxon>
        <taxon>Bacteroidia</taxon>
        <taxon>Bacteroidales</taxon>
        <taxon>Bacteroidaceae</taxon>
        <taxon>Bacteroides</taxon>
    </lineage>
</organism>
<proteinExistence type="predicted"/>
<evidence type="ECO:0008006" key="3">
    <source>
        <dbReference type="Google" id="ProtNLM"/>
    </source>
</evidence>
<keyword evidence="2" id="KW-1185">Reference proteome</keyword>
<comment type="caution">
    <text evidence="1">The sequence shown here is derived from an EMBL/GenBank/DDBJ whole genome shotgun (WGS) entry which is preliminary data.</text>
</comment>
<reference evidence="1 2" key="1">
    <citation type="submission" date="2023-06" db="EMBL/GenBank/DDBJ databases">
        <authorList>
            <person name="Zeman M."/>
            <person name="Kubasova T."/>
            <person name="Jahodarova E."/>
            <person name="Nykrynova M."/>
            <person name="Rychlik I."/>
        </authorList>
    </citation>
    <scope>NUCLEOTIDE SEQUENCE [LARGE SCALE GENOMIC DNA]</scope>
    <source>
        <strain evidence="1 2">ET4</strain>
    </source>
</reference>
<dbReference type="EMBL" id="JAUDCF010000001">
    <property type="protein sequence ID" value="MDM8144522.1"/>
    <property type="molecule type" value="Genomic_DNA"/>
</dbReference>
<dbReference type="Proteomes" id="UP001228403">
    <property type="component" value="Unassembled WGS sequence"/>
</dbReference>